<comment type="caution">
    <text evidence="1">The sequence shown here is derived from an EMBL/GenBank/DDBJ whole genome shotgun (WGS) entry which is preliminary data.</text>
</comment>
<name>A0A7W3IXE6_9ACTN</name>
<reference evidence="1 2" key="1">
    <citation type="submission" date="2020-07" db="EMBL/GenBank/DDBJ databases">
        <title>Sequencing the genomes of 1000 actinobacteria strains.</title>
        <authorList>
            <person name="Klenk H.-P."/>
        </authorList>
    </citation>
    <scope>NUCLEOTIDE SEQUENCE [LARGE SCALE GENOMIC DNA]</scope>
    <source>
        <strain evidence="1 2">DSM 21349</strain>
    </source>
</reference>
<protein>
    <recommendedName>
        <fullName evidence="3">DUF2877 domain-containing protein</fullName>
    </recommendedName>
</protein>
<dbReference type="AlphaFoldDB" id="A0A7W3IXE6"/>
<evidence type="ECO:0008006" key="3">
    <source>
        <dbReference type="Google" id="ProtNLM"/>
    </source>
</evidence>
<organism evidence="1 2">
    <name type="scientific">Nocardioides ginsengisegetis</name>
    <dbReference type="NCBI Taxonomy" id="661491"/>
    <lineage>
        <taxon>Bacteria</taxon>
        <taxon>Bacillati</taxon>
        <taxon>Actinomycetota</taxon>
        <taxon>Actinomycetes</taxon>
        <taxon>Propionibacteriales</taxon>
        <taxon>Nocardioidaceae</taxon>
        <taxon>Nocardioides</taxon>
    </lineage>
</organism>
<sequence length="267" mass="27171">MSPSPGLPASLPVSAPPRVRDRLRAAPDGPVRVVHRGRDAVYVDLDGWCLGVVSAAASAVPCALRSRNADLGAVAGRSAYVRAGVLHLDGTPLVVGRVLRVSAPRLDPRASGTTASPITQVIPPTTVVGLVAPLGLVGRPLGLDDVAHLVGRGDGLTPSGDDLLCGWLAAHRATGEPTPEVDEAVRALLPATTLLSATLLDCALHGEVLPQFSAWLAALGTPAEADRAAVLESVGHSSGAALLYGARLALASLPRPPISTHPKEVAA</sequence>
<evidence type="ECO:0000313" key="2">
    <source>
        <dbReference type="Proteomes" id="UP000580910"/>
    </source>
</evidence>
<evidence type="ECO:0000313" key="1">
    <source>
        <dbReference type="EMBL" id="MBA8802420.1"/>
    </source>
</evidence>
<dbReference type="Proteomes" id="UP000580910">
    <property type="component" value="Unassembled WGS sequence"/>
</dbReference>
<dbReference type="EMBL" id="JACGXA010000001">
    <property type="protein sequence ID" value="MBA8802420.1"/>
    <property type="molecule type" value="Genomic_DNA"/>
</dbReference>
<dbReference type="InterPro" id="IPR021530">
    <property type="entry name" value="AllH-like"/>
</dbReference>
<keyword evidence="2" id="KW-1185">Reference proteome</keyword>
<accession>A0A7W3IXE6</accession>
<dbReference type="Pfam" id="PF11392">
    <property type="entry name" value="AllH"/>
    <property type="match status" value="1"/>
</dbReference>
<gene>
    <name evidence="1" type="ORF">FB382_000711</name>
</gene>
<dbReference type="RefSeq" id="WP_220481250.1">
    <property type="nucleotide sequence ID" value="NZ_JACGXA010000001.1"/>
</dbReference>
<proteinExistence type="predicted"/>